<dbReference type="Pfam" id="PF00676">
    <property type="entry name" value="E1_dh"/>
    <property type="match status" value="1"/>
</dbReference>
<dbReference type="PANTHER" id="PTHR11516:SF41">
    <property type="entry name" value="3-METHYL-2-OXOBUTANOATE DEHYDROGENASE SUBUNIT ALPHA"/>
    <property type="match status" value="1"/>
</dbReference>
<comment type="cofactor">
    <cofactor evidence="1">
        <name>thiamine diphosphate</name>
        <dbReference type="ChEBI" id="CHEBI:58937"/>
    </cofactor>
</comment>
<dbReference type="InterPro" id="IPR050642">
    <property type="entry name" value="PDH_E1_Alpha_Subunit"/>
</dbReference>
<feature type="domain" description="Dehydrogenase E1 component" evidence="4">
    <location>
        <begin position="7"/>
        <end position="295"/>
    </location>
</feature>
<dbReference type="SUPFAM" id="SSF52518">
    <property type="entry name" value="Thiamin diphosphate-binding fold (THDP-binding)"/>
    <property type="match status" value="1"/>
</dbReference>
<dbReference type="RefSeq" id="WP_379509011.1">
    <property type="nucleotide sequence ID" value="NZ_JBHRTQ010000004.1"/>
</dbReference>
<gene>
    <name evidence="5" type="ORF">ACFOD9_04840</name>
</gene>
<keyword evidence="2" id="KW-0560">Oxidoreductase</keyword>
<evidence type="ECO:0000256" key="2">
    <source>
        <dbReference type="ARBA" id="ARBA00023002"/>
    </source>
</evidence>
<evidence type="ECO:0000313" key="6">
    <source>
        <dbReference type="Proteomes" id="UP001595604"/>
    </source>
</evidence>
<dbReference type="InterPro" id="IPR029061">
    <property type="entry name" value="THDP-binding"/>
</dbReference>
<evidence type="ECO:0000259" key="4">
    <source>
        <dbReference type="Pfam" id="PF00676"/>
    </source>
</evidence>
<evidence type="ECO:0000313" key="5">
    <source>
        <dbReference type="EMBL" id="MFC3173572.1"/>
    </source>
</evidence>
<evidence type="ECO:0000256" key="3">
    <source>
        <dbReference type="ARBA" id="ARBA00023052"/>
    </source>
</evidence>
<dbReference type="Gene3D" id="3.40.50.970">
    <property type="match status" value="1"/>
</dbReference>
<sequence>MALLKANDERTRKMATTGRLVAPYYSYRGQEVIPSAMSAVLTDEDYVCTIYRGIHDMLAKGMPLKQVWAEVAGRVDGSCKGKGGPMHLTCVEKGVMVTTGIVGSSMPIANGLAWSARLAGNGRVAVANFGDGASNIGAFHEALNMASVWKLPVIFVCQNNQYGEHTAYAKSTSARQIADRAIGYSMPGVRVDGNDPLEMYAAAAEAVARARAGEGPTLIEAMTYRFHGHVLGDDDFYMPKEEKQAAIAADPVPRFRAKLIAGGLADEATLAAIEARIEADIDEAVEFALASPLPDVAELKSDVYADGCQVAEESYA</sequence>
<proteinExistence type="predicted"/>
<dbReference type="EMBL" id="JBHRTQ010000004">
    <property type="protein sequence ID" value="MFC3173572.1"/>
    <property type="molecule type" value="Genomic_DNA"/>
</dbReference>
<keyword evidence="6" id="KW-1185">Reference proteome</keyword>
<dbReference type="InterPro" id="IPR001017">
    <property type="entry name" value="DH_E1"/>
</dbReference>
<reference evidence="6" key="1">
    <citation type="journal article" date="2019" name="Int. J. Syst. Evol. Microbiol.">
        <title>The Global Catalogue of Microorganisms (GCM) 10K type strain sequencing project: providing services to taxonomists for standard genome sequencing and annotation.</title>
        <authorList>
            <consortium name="The Broad Institute Genomics Platform"/>
            <consortium name="The Broad Institute Genome Sequencing Center for Infectious Disease"/>
            <person name="Wu L."/>
            <person name="Ma J."/>
        </authorList>
    </citation>
    <scope>NUCLEOTIDE SEQUENCE [LARGE SCALE GENOMIC DNA]</scope>
    <source>
        <strain evidence="6">KCTC 42984</strain>
    </source>
</reference>
<name>A0ABV7INP9_9SPHN</name>
<keyword evidence="3" id="KW-0786">Thiamine pyrophosphate</keyword>
<comment type="caution">
    <text evidence="5">The sequence shown here is derived from an EMBL/GenBank/DDBJ whole genome shotgun (WGS) entry which is preliminary data.</text>
</comment>
<dbReference type="CDD" id="cd02000">
    <property type="entry name" value="TPP_E1_PDC_ADC_BCADC"/>
    <property type="match status" value="1"/>
</dbReference>
<protein>
    <submittedName>
        <fullName evidence="5">Thiamine pyrophosphate-dependent dehydrogenase E1 component subunit alpha</fullName>
    </submittedName>
</protein>
<organism evidence="5 6">
    <name type="scientific">Novosphingobium bradum</name>
    <dbReference type="NCBI Taxonomy" id="1737444"/>
    <lineage>
        <taxon>Bacteria</taxon>
        <taxon>Pseudomonadati</taxon>
        <taxon>Pseudomonadota</taxon>
        <taxon>Alphaproteobacteria</taxon>
        <taxon>Sphingomonadales</taxon>
        <taxon>Sphingomonadaceae</taxon>
        <taxon>Novosphingobium</taxon>
    </lineage>
</organism>
<evidence type="ECO:0000256" key="1">
    <source>
        <dbReference type="ARBA" id="ARBA00001964"/>
    </source>
</evidence>
<accession>A0ABV7INP9</accession>
<dbReference type="Proteomes" id="UP001595604">
    <property type="component" value="Unassembled WGS sequence"/>
</dbReference>
<dbReference type="PANTHER" id="PTHR11516">
    <property type="entry name" value="PYRUVATE DEHYDROGENASE E1 COMPONENT, ALPHA SUBUNIT BACTERIAL AND ORGANELLAR"/>
    <property type="match status" value="1"/>
</dbReference>